<evidence type="ECO:0000256" key="1">
    <source>
        <dbReference type="SAM" id="MobiDB-lite"/>
    </source>
</evidence>
<evidence type="ECO:0000313" key="2">
    <source>
        <dbReference type="EMBL" id="GJF00940.1"/>
    </source>
</evidence>
<proteinExistence type="predicted"/>
<reference evidence="2 3" key="1">
    <citation type="submission" date="2021-08" db="EMBL/GenBank/DDBJ databases">
        <title>Draft Genome Sequence of Phanerochaete sordida strain YK-624.</title>
        <authorList>
            <person name="Mori T."/>
            <person name="Dohra H."/>
            <person name="Suzuki T."/>
            <person name="Kawagishi H."/>
            <person name="Hirai H."/>
        </authorList>
    </citation>
    <scope>NUCLEOTIDE SEQUENCE [LARGE SCALE GENOMIC DNA]</scope>
    <source>
        <strain evidence="2 3">YK-624</strain>
    </source>
</reference>
<protein>
    <submittedName>
        <fullName evidence="2">Uncharacterized protein</fullName>
    </submittedName>
</protein>
<comment type="caution">
    <text evidence="2">The sequence shown here is derived from an EMBL/GenBank/DDBJ whole genome shotgun (WGS) entry which is preliminary data.</text>
</comment>
<feature type="region of interest" description="Disordered" evidence="1">
    <location>
        <begin position="33"/>
        <end position="52"/>
    </location>
</feature>
<accession>A0A9P3GZ20</accession>
<dbReference type="AlphaFoldDB" id="A0A9P3GZ20"/>
<dbReference type="Proteomes" id="UP000703269">
    <property type="component" value="Unassembled WGS sequence"/>
</dbReference>
<sequence>MRVSAVRSRLIRRVDLSSPAIALALSIDNDLQASASSTSPTPPSQGRLSDVRTASSRWNCAVPSTTLRPDARTTTSAVWRSREDLCMAHLAVIEVLIYTHRAIAVVQASTSSSSSRKPRVHAAQAWPPQPICERGGDIDTGAWQGASEGMLTFGA</sequence>
<organism evidence="2 3">
    <name type="scientific">Phanerochaete sordida</name>
    <dbReference type="NCBI Taxonomy" id="48140"/>
    <lineage>
        <taxon>Eukaryota</taxon>
        <taxon>Fungi</taxon>
        <taxon>Dikarya</taxon>
        <taxon>Basidiomycota</taxon>
        <taxon>Agaricomycotina</taxon>
        <taxon>Agaricomycetes</taxon>
        <taxon>Polyporales</taxon>
        <taxon>Phanerochaetaceae</taxon>
        <taxon>Phanerochaete</taxon>
    </lineage>
</organism>
<feature type="region of interest" description="Disordered" evidence="1">
    <location>
        <begin position="109"/>
        <end position="139"/>
    </location>
</feature>
<name>A0A9P3GZ20_9APHY</name>
<evidence type="ECO:0000313" key="3">
    <source>
        <dbReference type="Proteomes" id="UP000703269"/>
    </source>
</evidence>
<dbReference type="EMBL" id="BPQB01000254">
    <property type="protein sequence ID" value="GJF00940.1"/>
    <property type="molecule type" value="Genomic_DNA"/>
</dbReference>
<keyword evidence="3" id="KW-1185">Reference proteome</keyword>
<gene>
    <name evidence="2" type="ORF">PsYK624_172440</name>
</gene>